<dbReference type="EMBL" id="JAIWYP010000003">
    <property type="protein sequence ID" value="KAH3847225.1"/>
    <property type="molecule type" value="Genomic_DNA"/>
</dbReference>
<accession>A0A9D4KWM9</accession>
<evidence type="ECO:0000256" key="1">
    <source>
        <dbReference type="SAM" id="MobiDB-lite"/>
    </source>
</evidence>
<reference evidence="2" key="2">
    <citation type="submission" date="2020-11" db="EMBL/GenBank/DDBJ databases">
        <authorList>
            <person name="McCartney M.A."/>
            <person name="Auch B."/>
            <person name="Kono T."/>
            <person name="Mallez S."/>
            <person name="Becker A."/>
            <person name="Gohl D.M."/>
            <person name="Silverstein K.A.T."/>
            <person name="Koren S."/>
            <person name="Bechman K.B."/>
            <person name="Herman A."/>
            <person name="Abrahante J.E."/>
            <person name="Garbe J."/>
        </authorList>
    </citation>
    <scope>NUCLEOTIDE SEQUENCE</scope>
    <source>
        <strain evidence="2">Duluth1</strain>
        <tissue evidence="2">Whole animal</tissue>
    </source>
</reference>
<protein>
    <submittedName>
        <fullName evidence="2">Uncharacterized protein</fullName>
    </submittedName>
</protein>
<proteinExistence type="predicted"/>
<dbReference type="AlphaFoldDB" id="A0A9D4KWM9"/>
<dbReference type="Proteomes" id="UP000828390">
    <property type="component" value="Unassembled WGS sequence"/>
</dbReference>
<gene>
    <name evidence="2" type="ORF">DPMN_089543</name>
</gene>
<comment type="caution">
    <text evidence="2">The sequence shown here is derived from an EMBL/GenBank/DDBJ whole genome shotgun (WGS) entry which is preliminary data.</text>
</comment>
<keyword evidence="3" id="KW-1185">Reference proteome</keyword>
<name>A0A9D4KWM9_DREPO</name>
<evidence type="ECO:0000313" key="3">
    <source>
        <dbReference type="Proteomes" id="UP000828390"/>
    </source>
</evidence>
<feature type="region of interest" description="Disordered" evidence="1">
    <location>
        <begin position="101"/>
        <end position="125"/>
    </location>
</feature>
<sequence>MFELRTECGGKLKHGTDESLVAYQSVSDSDPSDTQKSKVITKFENECNGKINEPNDDEPKSKIITSCTENINSNKTNIREKSDDELISEVHSELNGTLILDKDDDEKKGREQLISQEYSASKTIK</sequence>
<evidence type="ECO:0000313" key="2">
    <source>
        <dbReference type="EMBL" id="KAH3847225.1"/>
    </source>
</evidence>
<reference evidence="2" key="1">
    <citation type="journal article" date="2019" name="bioRxiv">
        <title>The Genome of the Zebra Mussel, Dreissena polymorpha: A Resource for Invasive Species Research.</title>
        <authorList>
            <person name="McCartney M.A."/>
            <person name="Auch B."/>
            <person name="Kono T."/>
            <person name="Mallez S."/>
            <person name="Zhang Y."/>
            <person name="Obille A."/>
            <person name="Becker A."/>
            <person name="Abrahante J.E."/>
            <person name="Garbe J."/>
            <person name="Badalamenti J.P."/>
            <person name="Herman A."/>
            <person name="Mangelson H."/>
            <person name="Liachko I."/>
            <person name="Sullivan S."/>
            <person name="Sone E.D."/>
            <person name="Koren S."/>
            <person name="Silverstein K.A.T."/>
            <person name="Beckman K.B."/>
            <person name="Gohl D.M."/>
        </authorList>
    </citation>
    <scope>NUCLEOTIDE SEQUENCE</scope>
    <source>
        <strain evidence="2">Duluth1</strain>
        <tissue evidence="2">Whole animal</tissue>
    </source>
</reference>
<organism evidence="2 3">
    <name type="scientific">Dreissena polymorpha</name>
    <name type="common">Zebra mussel</name>
    <name type="synonym">Mytilus polymorpha</name>
    <dbReference type="NCBI Taxonomy" id="45954"/>
    <lineage>
        <taxon>Eukaryota</taxon>
        <taxon>Metazoa</taxon>
        <taxon>Spiralia</taxon>
        <taxon>Lophotrochozoa</taxon>
        <taxon>Mollusca</taxon>
        <taxon>Bivalvia</taxon>
        <taxon>Autobranchia</taxon>
        <taxon>Heteroconchia</taxon>
        <taxon>Euheterodonta</taxon>
        <taxon>Imparidentia</taxon>
        <taxon>Neoheterodontei</taxon>
        <taxon>Myida</taxon>
        <taxon>Dreissenoidea</taxon>
        <taxon>Dreissenidae</taxon>
        <taxon>Dreissena</taxon>
    </lineage>
</organism>
<feature type="compositionally biased region" description="Polar residues" evidence="1">
    <location>
        <begin position="113"/>
        <end position="125"/>
    </location>
</feature>